<dbReference type="PANTHER" id="PTHR32322:SF18">
    <property type="entry name" value="S-ADENOSYLMETHIONINE_S-ADENOSYLHOMOCYSTEINE TRANSPORTER"/>
    <property type="match status" value="1"/>
</dbReference>
<gene>
    <name evidence="8" type="ORF">CIK83_13720</name>
</gene>
<dbReference type="GO" id="GO:0005886">
    <property type="term" value="C:plasma membrane"/>
    <property type="evidence" value="ECO:0007669"/>
    <property type="project" value="UniProtKB-SubCell"/>
</dbReference>
<accession>A0A368LIA8</accession>
<evidence type="ECO:0000256" key="1">
    <source>
        <dbReference type="ARBA" id="ARBA00004651"/>
    </source>
</evidence>
<feature type="transmembrane region" description="Helical" evidence="6">
    <location>
        <begin position="232"/>
        <end position="253"/>
    </location>
</feature>
<feature type="transmembrane region" description="Helical" evidence="6">
    <location>
        <begin position="260"/>
        <end position="281"/>
    </location>
</feature>
<comment type="subcellular location">
    <subcellularLocation>
        <location evidence="1">Cell membrane</location>
        <topology evidence="1">Multi-pass membrane protein</topology>
    </subcellularLocation>
</comment>
<comment type="caution">
    <text evidence="8">The sequence shown here is derived from an EMBL/GenBank/DDBJ whole genome shotgun (WGS) entry which is preliminary data.</text>
</comment>
<dbReference type="OrthoDB" id="3190463at2"/>
<dbReference type="Proteomes" id="UP000252479">
    <property type="component" value="Unassembled WGS sequence"/>
</dbReference>
<keyword evidence="3 6" id="KW-0812">Transmembrane</keyword>
<reference evidence="8 9" key="1">
    <citation type="journal article" date="2017" name="Elife">
        <title>Extensive horizontal gene transfer in cheese-associated bacteria.</title>
        <authorList>
            <person name="Bonham K.S."/>
            <person name="Wolfe B.E."/>
            <person name="Dutton R.J."/>
        </authorList>
    </citation>
    <scope>NUCLEOTIDE SEQUENCE [LARGE SCALE GENOMIC DNA]</scope>
    <source>
        <strain evidence="8 9">JB196</strain>
    </source>
</reference>
<name>A0A368LIA8_9VIBR</name>
<evidence type="ECO:0000259" key="7">
    <source>
        <dbReference type="Pfam" id="PF00892"/>
    </source>
</evidence>
<dbReference type="InterPro" id="IPR000620">
    <property type="entry name" value="EamA_dom"/>
</dbReference>
<keyword evidence="9" id="KW-1185">Reference proteome</keyword>
<dbReference type="AlphaFoldDB" id="A0A368LIA8"/>
<evidence type="ECO:0000256" key="5">
    <source>
        <dbReference type="ARBA" id="ARBA00023136"/>
    </source>
</evidence>
<feature type="domain" description="EamA" evidence="7">
    <location>
        <begin position="172"/>
        <end position="304"/>
    </location>
</feature>
<feature type="transmembrane region" description="Helical" evidence="6">
    <location>
        <begin position="84"/>
        <end position="108"/>
    </location>
</feature>
<dbReference type="Gene3D" id="1.10.3730.20">
    <property type="match status" value="1"/>
</dbReference>
<protein>
    <submittedName>
        <fullName evidence="8">DMT family transporter</fullName>
    </submittedName>
</protein>
<feature type="transmembrane region" description="Helical" evidence="6">
    <location>
        <begin position="200"/>
        <end position="220"/>
    </location>
</feature>
<dbReference type="EMBL" id="QPGL01000002">
    <property type="protein sequence ID" value="RCS70482.1"/>
    <property type="molecule type" value="Genomic_DNA"/>
</dbReference>
<feature type="transmembrane region" description="Helical" evidence="6">
    <location>
        <begin position="53"/>
        <end position="72"/>
    </location>
</feature>
<evidence type="ECO:0000313" key="8">
    <source>
        <dbReference type="EMBL" id="RCS70482.1"/>
    </source>
</evidence>
<feature type="domain" description="EamA" evidence="7">
    <location>
        <begin position="19"/>
        <end position="157"/>
    </location>
</feature>
<evidence type="ECO:0000256" key="2">
    <source>
        <dbReference type="ARBA" id="ARBA00022475"/>
    </source>
</evidence>
<dbReference type="InterPro" id="IPR037185">
    <property type="entry name" value="EmrE-like"/>
</dbReference>
<feature type="transmembrane region" description="Helical" evidence="6">
    <location>
        <begin position="144"/>
        <end position="163"/>
    </location>
</feature>
<dbReference type="RefSeq" id="WP_086960220.1">
    <property type="nucleotide sequence ID" value="NZ_AP018681.1"/>
</dbReference>
<feature type="transmembrane region" description="Helical" evidence="6">
    <location>
        <begin position="12"/>
        <end position="33"/>
    </location>
</feature>
<dbReference type="PANTHER" id="PTHR32322">
    <property type="entry name" value="INNER MEMBRANE TRANSPORTER"/>
    <property type="match status" value="1"/>
</dbReference>
<feature type="transmembrane region" description="Helical" evidence="6">
    <location>
        <begin position="169"/>
        <end position="188"/>
    </location>
</feature>
<evidence type="ECO:0000256" key="6">
    <source>
        <dbReference type="SAM" id="Phobius"/>
    </source>
</evidence>
<dbReference type="SUPFAM" id="SSF103481">
    <property type="entry name" value="Multidrug resistance efflux transporter EmrE"/>
    <property type="match status" value="2"/>
</dbReference>
<proteinExistence type="predicted"/>
<keyword evidence="4 6" id="KW-1133">Transmembrane helix</keyword>
<organism evidence="8 9">
    <name type="scientific">Vibrio casei</name>
    <dbReference type="NCBI Taxonomy" id="673372"/>
    <lineage>
        <taxon>Bacteria</taxon>
        <taxon>Pseudomonadati</taxon>
        <taxon>Pseudomonadota</taxon>
        <taxon>Gammaproteobacteria</taxon>
        <taxon>Vibrionales</taxon>
        <taxon>Vibrionaceae</taxon>
        <taxon>Vibrio</taxon>
    </lineage>
</organism>
<evidence type="ECO:0000256" key="3">
    <source>
        <dbReference type="ARBA" id="ARBA00022692"/>
    </source>
</evidence>
<dbReference type="GeneID" id="303189979"/>
<feature type="transmembrane region" description="Helical" evidence="6">
    <location>
        <begin position="287"/>
        <end position="304"/>
    </location>
</feature>
<keyword evidence="5 6" id="KW-0472">Membrane</keyword>
<evidence type="ECO:0000313" key="9">
    <source>
        <dbReference type="Proteomes" id="UP000252479"/>
    </source>
</evidence>
<evidence type="ECO:0000256" key="4">
    <source>
        <dbReference type="ARBA" id="ARBA00022989"/>
    </source>
</evidence>
<feature type="transmembrane region" description="Helical" evidence="6">
    <location>
        <begin position="114"/>
        <end position="132"/>
    </location>
</feature>
<sequence length="312" mass="34079">MTQTSDDFFTRPVVVFGIAILCTLLWGSAYPAIKTGYALLSIQPHDVPSQMVFAGQRFLLAGIFLLIIAKMLGKPKLNINLRNITQIGLLGLSQTTLQYIFFYIGLAYATGVKASILNATGTFFSVILAHFIYQNDRLSHRKALGCGIGFLGVFIVNFHTSLLDFQFSLAGEGSIVVAAFCLAAASIYGKKLSQRMDAMLMTAWQLSIGGMALLIIGFAFGGQSGEFDYSALFLLIYLALLSSAAFALWSILLKHNPVGMITIFNFLIPIFGSLLSALFLHESIWEWKNLIALLLVCSGIYLVTRGKKKASV</sequence>
<dbReference type="Pfam" id="PF00892">
    <property type="entry name" value="EamA"/>
    <property type="match status" value="2"/>
</dbReference>
<dbReference type="InterPro" id="IPR050638">
    <property type="entry name" value="AA-Vitamin_Transporters"/>
</dbReference>
<keyword evidence="2" id="KW-1003">Cell membrane</keyword>